<evidence type="ECO:0000256" key="1">
    <source>
        <dbReference type="SAM" id="Coils"/>
    </source>
</evidence>
<name>A0A336LWI2_CULSO</name>
<organism evidence="3">
    <name type="scientific">Culicoides sonorensis</name>
    <name type="common">Biting midge</name>
    <dbReference type="NCBI Taxonomy" id="179676"/>
    <lineage>
        <taxon>Eukaryota</taxon>
        <taxon>Metazoa</taxon>
        <taxon>Ecdysozoa</taxon>
        <taxon>Arthropoda</taxon>
        <taxon>Hexapoda</taxon>
        <taxon>Insecta</taxon>
        <taxon>Pterygota</taxon>
        <taxon>Neoptera</taxon>
        <taxon>Endopterygota</taxon>
        <taxon>Diptera</taxon>
        <taxon>Nematocera</taxon>
        <taxon>Chironomoidea</taxon>
        <taxon>Ceratopogonidae</taxon>
        <taxon>Ceratopogoninae</taxon>
        <taxon>Culicoides</taxon>
        <taxon>Monoculicoides</taxon>
    </lineage>
</organism>
<feature type="region of interest" description="Disordered" evidence="2">
    <location>
        <begin position="605"/>
        <end position="639"/>
    </location>
</feature>
<feature type="compositionally biased region" description="Low complexity" evidence="2">
    <location>
        <begin position="482"/>
        <end position="494"/>
    </location>
</feature>
<accession>A0A336LWI2</accession>
<dbReference type="EMBL" id="UFQT01000253">
    <property type="protein sequence ID" value="SSX22416.1"/>
    <property type="molecule type" value="Genomic_DNA"/>
</dbReference>
<protein>
    <submittedName>
        <fullName evidence="3">CSON006751 protein</fullName>
    </submittedName>
</protein>
<evidence type="ECO:0000256" key="2">
    <source>
        <dbReference type="SAM" id="MobiDB-lite"/>
    </source>
</evidence>
<keyword evidence="1" id="KW-0175">Coiled coil</keyword>
<evidence type="ECO:0000313" key="3">
    <source>
        <dbReference type="EMBL" id="SSX22416.1"/>
    </source>
</evidence>
<feature type="compositionally biased region" description="Polar residues" evidence="2">
    <location>
        <begin position="761"/>
        <end position="785"/>
    </location>
</feature>
<gene>
    <name evidence="3" type="primary">CSON006751</name>
</gene>
<sequence>MENDILDMEQVLEMDDSFCVNDSDVLKILKTWRLTTGNEGAGSQQSTSVQQQLLSTQKFIDSRTFTRPKKKLMQYPDYAFPSSSSSSNAQQQQYDPSPNRAGLNLQIGGALSNPLNNSMMQRSLITDVSPPNSLASSLSYNECGNSLITSGDFSNIGCLLNVSQIDDENIFHNNHMNMNGFGLSYGQRHMPLDSVSENSTSKFSTNTLLDECKDNNILKTDMHGIEEQASGNSTLQNSMELISSDSDLRAKNDTFTKDETFKQNQVNTTFNATSSGPVLNETFNQIVDDPKNNSTFVKNGTRSIEVSPDKSSAINSTVIINQEQESGFESPVMNKTIPPQLPIQSTPATSGAHFYSKMQKFGKTIVVEDLSPITTQPTTLRRNKKLTVEQDDDNKRISLQNFEDVEKSISLLENTQDEEGFDVILEDITDLKRSLDQNEKFKQSLQNIKNRHSQANLERQQEELFRKKLDATMTIDNKLMESMNKSMSSSGGSERLLNRRSRLDDGIVVPSPQKDVSSENSENKSEKSALAVEGGNEISSGRGNPERKSNRDRFKTMRITKKHIEGMIVIDGEEKEREEYQEEQEEIKDPNVEVINGSYVHLIDKDDDDEDEPLFKKPQIPQKPTTNPAVPQSNGVPFRARSLSKPKYYSGLYSDRKGSLQLQLVGKASSIDHLDSNRVNSQENINTTMTMQNGPVKSGNTLKSPMGAKSKSYHNLVYNNGSNMTAAKAPSAPKYVSRYGQSTMRSGPVKAFESLKKPSLPNAQQLPGKQFVKQSTNSNTRQLKPSNFRAPVSVYNNNNLSKEVSNTYGSSQGLAKPSTFNKPGIVRPSSGYQSFSNTNFSNNNYRNNKGGNDSDTESGRYSPNSLCSSSASSRGSLHPQENSTGTTHKMLNSVEDISTGSDTVTMIKQPAPSRLARPSGLKQPTVRSGLPRPTNFGKR</sequence>
<feature type="compositionally biased region" description="Polar residues" evidence="2">
    <location>
        <begin position="879"/>
        <end position="906"/>
    </location>
</feature>
<feature type="compositionally biased region" description="Low complexity" evidence="2">
    <location>
        <begin position="862"/>
        <end position="876"/>
    </location>
</feature>
<dbReference type="VEuPathDB" id="VectorBase:CSON006751"/>
<feature type="compositionally biased region" description="Polar residues" evidence="2">
    <location>
        <begin position="622"/>
        <end position="635"/>
    </location>
</feature>
<feature type="coiled-coil region" evidence="1">
    <location>
        <begin position="431"/>
        <end position="458"/>
    </location>
</feature>
<dbReference type="OMA" id="MRDDSQQ"/>
<feature type="compositionally biased region" description="Polar residues" evidence="2">
    <location>
        <begin position="794"/>
        <end position="821"/>
    </location>
</feature>
<feature type="region of interest" description="Disordered" evidence="2">
    <location>
        <begin position="482"/>
        <end position="557"/>
    </location>
</feature>
<feature type="compositionally biased region" description="Low complexity" evidence="2">
    <location>
        <begin position="834"/>
        <end position="853"/>
    </location>
</feature>
<feature type="compositionally biased region" description="Basic and acidic residues" evidence="2">
    <location>
        <begin position="544"/>
        <end position="555"/>
    </location>
</feature>
<dbReference type="AlphaFoldDB" id="A0A336LWI2"/>
<feature type="region of interest" description="Disordered" evidence="2">
    <location>
        <begin position="76"/>
        <end position="101"/>
    </location>
</feature>
<reference evidence="3" key="1">
    <citation type="submission" date="2018-07" db="EMBL/GenBank/DDBJ databases">
        <authorList>
            <person name="Quirk P.G."/>
            <person name="Krulwich T.A."/>
        </authorList>
    </citation>
    <scope>NUCLEOTIDE SEQUENCE</scope>
</reference>
<feature type="region of interest" description="Disordered" evidence="2">
    <location>
        <begin position="759"/>
        <end position="939"/>
    </location>
</feature>
<proteinExistence type="predicted"/>